<proteinExistence type="inferred from homology"/>
<evidence type="ECO:0000259" key="3">
    <source>
        <dbReference type="Pfam" id="PF00685"/>
    </source>
</evidence>
<dbReference type="GO" id="GO:0008146">
    <property type="term" value="F:sulfotransferase activity"/>
    <property type="evidence" value="ECO:0007669"/>
    <property type="project" value="InterPro"/>
</dbReference>
<dbReference type="KEGG" id="dan:6506725"/>
<dbReference type="Proteomes" id="UP000007801">
    <property type="component" value="Unassembled WGS sequence"/>
</dbReference>
<evidence type="ECO:0000256" key="2">
    <source>
        <dbReference type="ARBA" id="ARBA00022679"/>
    </source>
</evidence>
<protein>
    <recommendedName>
        <fullName evidence="3">Sulfotransferase domain-containing protein</fullName>
    </recommendedName>
</protein>
<sequence>MYSSKILKSSATKPMIQIQTLGADWVPLSQDWTNRWCTLPEAYDQDFSKRIHDFETRESDVFVVTFMKCGTTWMQELAWLLLNNLDFERAKSNFLLRRSPHIEHSAIDNKVTVDNISMCDQLKDDRRLIKTHLPAQLLPKQIWLNKRKIIYVARNPKDVLVSSYHFLTGIGLWQGSLDEFTNQFIEDRIIFTSYWSHVMDFYRMRHEPNVFFITYEEMKKDLKSIVSKLSKFLECKELNENEMEKLLEHLSFANMKDNETCNPTELIKKVFNVKTDFQFMRKGVIGTHKDELTPDQIKTVDTWSSNYLKEYGLIENNIFSHF</sequence>
<reference evidence="4 5" key="1">
    <citation type="journal article" date="2007" name="Nature">
        <title>Evolution of genes and genomes on the Drosophila phylogeny.</title>
        <authorList>
            <consortium name="Drosophila 12 Genomes Consortium"/>
            <person name="Clark A.G."/>
            <person name="Eisen M.B."/>
            <person name="Smith D.R."/>
            <person name="Bergman C.M."/>
            <person name="Oliver B."/>
            <person name="Markow T.A."/>
            <person name="Kaufman T.C."/>
            <person name="Kellis M."/>
            <person name="Gelbart W."/>
            <person name="Iyer V.N."/>
            <person name="Pollard D.A."/>
            <person name="Sackton T.B."/>
            <person name="Larracuente A.M."/>
            <person name="Singh N.D."/>
            <person name="Abad J.P."/>
            <person name="Abt D.N."/>
            <person name="Adryan B."/>
            <person name="Aguade M."/>
            <person name="Akashi H."/>
            <person name="Anderson W.W."/>
            <person name="Aquadro C.F."/>
            <person name="Ardell D.H."/>
            <person name="Arguello R."/>
            <person name="Artieri C.G."/>
            <person name="Barbash D.A."/>
            <person name="Barker D."/>
            <person name="Barsanti P."/>
            <person name="Batterham P."/>
            <person name="Batzoglou S."/>
            <person name="Begun D."/>
            <person name="Bhutkar A."/>
            <person name="Blanco E."/>
            <person name="Bosak S.A."/>
            <person name="Bradley R.K."/>
            <person name="Brand A.D."/>
            <person name="Brent M.R."/>
            <person name="Brooks A.N."/>
            <person name="Brown R.H."/>
            <person name="Butlin R.K."/>
            <person name="Caggese C."/>
            <person name="Calvi B.R."/>
            <person name="Bernardo de Carvalho A."/>
            <person name="Caspi A."/>
            <person name="Castrezana S."/>
            <person name="Celniker S.E."/>
            <person name="Chang J.L."/>
            <person name="Chapple C."/>
            <person name="Chatterji S."/>
            <person name="Chinwalla A."/>
            <person name="Civetta A."/>
            <person name="Clifton S.W."/>
            <person name="Comeron J.M."/>
            <person name="Costello J.C."/>
            <person name="Coyne J.A."/>
            <person name="Daub J."/>
            <person name="David R.G."/>
            <person name="Delcher A.L."/>
            <person name="Delehaunty K."/>
            <person name="Do C.B."/>
            <person name="Ebling H."/>
            <person name="Edwards K."/>
            <person name="Eickbush T."/>
            <person name="Evans J.D."/>
            <person name="Filipski A."/>
            <person name="Findeiss S."/>
            <person name="Freyhult E."/>
            <person name="Fulton L."/>
            <person name="Fulton R."/>
            <person name="Garcia A.C."/>
            <person name="Gardiner A."/>
            <person name="Garfield D.A."/>
            <person name="Garvin B.E."/>
            <person name="Gibson G."/>
            <person name="Gilbert D."/>
            <person name="Gnerre S."/>
            <person name="Godfrey J."/>
            <person name="Good R."/>
            <person name="Gotea V."/>
            <person name="Gravely B."/>
            <person name="Greenberg A.J."/>
            <person name="Griffiths-Jones S."/>
            <person name="Gross S."/>
            <person name="Guigo R."/>
            <person name="Gustafson E.A."/>
            <person name="Haerty W."/>
            <person name="Hahn M.W."/>
            <person name="Halligan D.L."/>
            <person name="Halpern A.L."/>
            <person name="Halter G.M."/>
            <person name="Han M.V."/>
            <person name="Heger A."/>
            <person name="Hillier L."/>
            <person name="Hinrichs A.S."/>
            <person name="Holmes I."/>
            <person name="Hoskins R.A."/>
            <person name="Hubisz M.J."/>
            <person name="Hultmark D."/>
            <person name="Huntley M.A."/>
            <person name="Jaffe D.B."/>
            <person name="Jagadeeshan S."/>
            <person name="Jeck W.R."/>
            <person name="Johnson J."/>
            <person name="Jones C.D."/>
            <person name="Jordan W.C."/>
            <person name="Karpen G.H."/>
            <person name="Kataoka E."/>
            <person name="Keightley P.D."/>
            <person name="Kheradpour P."/>
            <person name="Kirkness E.F."/>
            <person name="Koerich L.B."/>
            <person name="Kristiansen K."/>
            <person name="Kudrna D."/>
            <person name="Kulathinal R.J."/>
            <person name="Kumar S."/>
            <person name="Kwok R."/>
            <person name="Lander E."/>
            <person name="Langley C.H."/>
            <person name="Lapoint R."/>
            <person name="Lazzaro B.P."/>
            <person name="Lee S.J."/>
            <person name="Levesque L."/>
            <person name="Li R."/>
            <person name="Lin C.F."/>
            <person name="Lin M.F."/>
            <person name="Lindblad-Toh K."/>
            <person name="Llopart A."/>
            <person name="Long M."/>
            <person name="Low L."/>
            <person name="Lozovsky E."/>
            <person name="Lu J."/>
            <person name="Luo M."/>
            <person name="Machado C.A."/>
            <person name="Makalowski W."/>
            <person name="Marzo M."/>
            <person name="Matsuda M."/>
            <person name="Matzkin L."/>
            <person name="McAllister B."/>
            <person name="McBride C.S."/>
            <person name="McKernan B."/>
            <person name="McKernan K."/>
            <person name="Mendez-Lago M."/>
            <person name="Minx P."/>
            <person name="Mollenhauer M.U."/>
            <person name="Montooth K."/>
            <person name="Mount S.M."/>
            <person name="Mu X."/>
            <person name="Myers E."/>
            <person name="Negre B."/>
            <person name="Newfeld S."/>
            <person name="Nielsen R."/>
            <person name="Noor M.A."/>
            <person name="O'Grady P."/>
            <person name="Pachter L."/>
            <person name="Papaceit M."/>
            <person name="Parisi M.J."/>
            <person name="Parisi M."/>
            <person name="Parts L."/>
            <person name="Pedersen J.S."/>
            <person name="Pesole G."/>
            <person name="Phillippy A.M."/>
            <person name="Ponting C.P."/>
            <person name="Pop M."/>
            <person name="Porcelli D."/>
            <person name="Powell J.R."/>
            <person name="Prohaska S."/>
            <person name="Pruitt K."/>
            <person name="Puig M."/>
            <person name="Quesneville H."/>
            <person name="Ram K.R."/>
            <person name="Rand D."/>
            <person name="Rasmussen M.D."/>
            <person name="Reed L.K."/>
            <person name="Reenan R."/>
            <person name="Reily A."/>
            <person name="Remington K.A."/>
            <person name="Rieger T.T."/>
            <person name="Ritchie M.G."/>
            <person name="Robin C."/>
            <person name="Rogers Y.H."/>
            <person name="Rohde C."/>
            <person name="Rozas J."/>
            <person name="Rubenfield M.J."/>
            <person name="Ruiz A."/>
            <person name="Russo S."/>
            <person name="Salzberg S.L."/>
            <person name="Sanchez-Gracia A."/>
            <person name="Saranga D.J."/>
            <person name="Sato H."/>
            <person name="Schaeffer S.W."/>
            <person name="Schatz M.C."/>
            <person name="Schlenke T."/>
            <person name="Schwartz R."/>
            <person name="Segarra C."/>
            <person name="Singh R.S."/>
            <person name="Sirot L."/>
            <person name="Sirota M."/>
            <person name="Sisneros N.B."/>
            <person name="Smith C.D."/>
            <person name="Smith T.F."/>
            <person name="Spieth J."/>
            <person name="Stage D.E."/>
            <person name="Stark A."/>
            <person name="Stephan W."/>
            <person name="Strausberg R.L."/>
            <person name="Strempel S."/>
            <person name="Sturgill D."/>
            <person name="Sutton G."/>
            <person name="Sutton G.G."/>
            <person name="Tao W."/>
            <person name="Teichmann S."/>
            <person name="Tobari Y.N."/>
            <person name="Tomimura Y."/>
            <person name="Tsolas J.M."/>
            <person name="Valente V.L."/>
            <person name="Venter E."/>
            <person name="Venter J.C."/>
            <person name="Vicario S."/>
            <person name="Vieira F.G."/>
            <person name="Vilella A.J."/>
            <person name="Villasante A."/>
            <person name="Walenz B."/>
            <person name="Wang J."/>
            <person name="Wasserman M."/>
            <person name="Watts T."/>
            <person name="Wilson D."/>
            <person name="Wilson R.K."/>
            <person name="Wing R.A."/>
            <person name="Wolfner M.F."/>
            <person name="Wong A."/>
            <person name="Wong G.K."/>
            <person name="Wu C.I."/>
            <person name="Wu G."/>
            <person name="Yamamoto D."/>
            <person name="Yang H.P."/>
            <person name="Yang S.P."/>
            <person name="Yorke J.A."/>
            <person name="Yoshida K."/>
            <person name="Zdobnov E."/>
            <person name="Zhang P."/>
            <person name="Zhang Y."/>
            <person name="Zimin A.V."/>
            <person name="Baldwin J."/>
            <person name="Abdouelleil A."/>
            <person name="Abdulkadir J."/>
            <person name="Abebe A."/>
            <person name="Abera B."/>
            <person name="Abreu J."/>
            <person name="Acer S.C."/>
            <person name="Aftuck L."/>
            <person name="Alexander A."/>
            <person name="An P."/>
            <person name="Anderson E."/>
            <person name="Anderson S."/>
            <person name="Arachi H."/>
            <person name="Azer M."/>
            <person name="Bachantsang P."/>
            <person name="Barry A."/>
            <person name="Bayul T."/>
            <person name="Berlin A."/>
            <person name="Bessette D."/>
            <person name="Bloom T."/>
            <person name="Blye J."/>
            <person name="Boguslavskiy L."/>
            <person name="Bonnet C."/>
            <person name="Boukhgalter B."/>
            <person name="Bourzgui I."/>
            <person name="Brown A."/>
            <person name="Cahill P."/>
            <person name="Channer S."/>
            <person name="Cheshatsang Y."/>
            <person name="Chuda L."/>
            <person name="Citroen M."/>
            <person name="Collymore A."/>
            <person name="Cooke P."/>
            <person name="Costello M."/>
            <person name="D'Aco K."/>
            <person name="Daza R."/>
            <person name="De Haan G."/>
            <person name="DeGray S."/>
            <person name="DeMaso C."/>
            <person name="Dhargay N."/>
            <person name="Dooley K."/>
            <person name="Dooley E."/>
            <person name="Doricent M."/>
            <person name="Dorje P."/>
            <person name="Dorjee K."/>
            <person name="Dupes A."/>
            <person name="Elong R."/>
            <person name="Falk J."/>
            <person name="Farina A."/>
            <person name="Faro S."/>
            <person name="Ferguson D."/>
            <person name="Fisher S."/>
            <person name="Foley C.D."/>
            <person name="Franke A."/>
            <person name="Friedrich D."/>
            <person name="Gadbois L."/>
            <person name="Gearin G."/>
            <person name="Gearin C.R."/>
            <person name="Giannoukos G."/>
            <person name="Goode T."/>
            <person name="Graham J."/>
            <person name="Grandbois E."/>
            <person name="Grewal S."/>
            <person name="Gyaltsen K."/>
            <person name="Hafez N."/>
            <person name="Hagos B."/>
            <person name="Hall J."/>
            <person name="Henson C."/>
            <person name="Hollinger A."/>
            <person name="Honan T."/>
            <person name="Huard M.D."/>
            <person name="Hughes L."/>
            <person name="Hurhula B."/>
            <person name="Husby M.E."/>
            <person name="Kamat A."/>
            <person name="Kanga B."/>
            <person name="Kashin S."/>
            <person name="Khazanovich D."/>
            <person name="Kisner P."/>
            <person name="Lance K."/>
            <person name="Lara M."/>
            <person name="Lee W."/>
            <person name="Lennon N."/>
            <person name="Letendre F."/>
            <person name="LeVine R."/>
            <person name="Lipovsky A."/>
            <person name="Liu X."/>
            <person name="Liu J."/>
            <person name="Liu S."/>
            <person name="Lokyitsang T."/>
            <person name="Lokyitsang Y."/>
            <person name="Lubonja R."/>
            <person name="Lui A."/>
            <person name="MacDonald P."/>
            <person name="Magnisalis V."/>
            <person name="Maru K."/>
            <person name="Matthews C."/>
            <person name="McCusker W."/>
            <person name="McDonough S."/>
            <person name="Mehta T."/>
            <person name="Meldrim J."/>
            <person name="Meneus L."/>
            <person name="Mihai O."/>
            <person name="Mihalev A."/>
            <person name="Mihova T."/>
            <person name="Mittelman R."/>
            <person name="Mlenga V."/>
            <person name="Montmayeur A."/>
            <person name="Mulrain L."/>
            <person name="Navidi A."/>
            <person name="Naylor J."/>
            <person name="Negash T."/>
            <person name="Nguyen T."/>
            <person name="Nguyen N."/>
            <person name="Nicol R."/>
            <person name="Norbu C."/>
            <person name="Norbu N."/>
            <person name="Novod N."/>
            <person name="O'Neill B."/>
            <person name="Osman S."/>
            <person name="Markiewicz E."/>
            <person name="Oyono O.L."/>
            <person name="Patti C."/>
            <person name="Phunkhang P."/>
            <person name="Pierre F."/>
            <person name="Priest M."/>
            <person name="Raghuraman S."/>
            <person name="Rege F."/>
            <person name="Reyes R."/>
            <person name="Rise C."/>
            <person name="Rogov P."/>
            <person name="Ross K."/>
            <person name="Ryan E."/>
            <person name="Settipalli S."/>
            <person name="Shea T."/>
            <person name="Sherpa N."/>
            <person name="Shi L."/>
            <person name="Shih D."/>
            <person name="Sparrow T."/>
            <person name="Spaulding J."/>
            <person name="Stalker J."/>
            <person name="Stange-Thomann N."/>
            <person name="Stavropoulos S."/>
            <person name="Stone C."/>
            <person name="Strader C."/>
            <person name="Tesfaye S."/>
            <person name="Thomson T."/>
            <person name="Thoulutsang Y."/>
            <person name="Thoulutsang D."/>
            <person name="Topham K."/>
            <person name="Topping I."/>
            <person name="Tsamla T."/>
            <person name="Vassiliev H."/>
            <person name="Vo A."/>
            <person name="Wangchuk T."/>
            <person name="Wangdi T."/>
            <person name="Weiand M."/>
            <person name="Wilkinson J."/>
            <person name="Wilson A."/>
            <person name="Yadav S."/>
            <person name="Young G."/>
            <person name="Yu Q."/>
            <person name="Zembek L."/>
            <person name="Zhong D."/>
            <person name="Zimmer A."/>
            <person name="Zwirko Z."/>
            <person name="Jaffe D.B."/>
            <person name="Alvarez P."/>
            <person name="Brockman W."/>
            <person name="Butler J."/>
            <person name="Chin C."/>
            <person name="Gnerre S."/>
            <person name="Grabherr M."/>
            <person name="Kleber M."/>
            <person name="Mauceli E."/>
            <person name="MacCallum I."/>
        </authorList>
    </citation>
    <scope>NUCLEOTIDE SEQUENCE [LARGE SCALE GENOMIC DNA]</scope>
    <source>
        <strain evidence="5">Tucson 14024-0371.13</strain>
    </source>
</reference>
<dbReference type="InterPro" id="IPR000863">
    <property type="entry name" value="Sulfotransferase_dom"/>
</dbReference>
<dbReference type="InParanoid" id="A0A0P8XUR2"/>
<dbReference type="OrthoDB" id="7857914at2759"/>
<gene>
    <name evidence="4" type="primary">Dana\GF24091</name>
    <name evidence="4" type="synonym">dana_GLEANR_8843</name>
    <name evidence="4" type="ORF">GF24091</name>
</gene>
<keyword evidence="5" id="KW-1185">Reference proteome</keyword>
<comment type="similarity">
    <text evidence="1">Belongs to the sulfotransferase 1 family.</text>
</comment>
<dbReference type="InterPro" id="IPR027417">
    <property type="entry name" value="P-loop_NTPase"/>
</dbReference>
<dbReference type="PANTHER" id="PTHR11783">
    <property type="entry name" value="SULFOTRANSFERASE SULT"/>
    <property type="match status" value="1"/>
</dbReference>
<dbReference type="AlphaFoldDB" id="A0A0P8XUR2"/>
<dbReference type="Pfam" id="PF00685">
    <property type="entry name" value="Sulfotransfer_1"/>
    <property type="match status" value="1"/>
</dbReference>
<name>A0A0P8XUR2_DROAN</name>
<keyword evidence="2 4" id="KW-0808">Transferase</keyword>
<feature type="domain" description="Sulfotransferase" evidence="3">
    <location>
        <begin position="59"/>
        <end position="310"/>
    </location>
</feature>
<dbReference type="SUPFAM" id="SSF52540">
    <property type="entry name" value="P-loop containing nucleoside triphosphate hydrolases"/>
    <property type="match status" value="1"/>
</dbReference>
<dbReference type="EMBL" id="CH902618">
    <property type="protein sequence ID" value="KPU78414.1"/>
    <property type="molecule type" value="Genomic_DNA"/>
</dbReference>
<dbReference type="SMR" id="A0A0P8XUR2"/>
<organism evidence="4 5">
    <name type="scientific">Drosophila ananassae</name>
    <name type="common">Fruit fly</name>
    <dbReference type="NCBI Taxonomy" id="7217"/>
    <lineage>
        <taxon>Eukaryota</taxon>
        <taxon>Metazoa</taxon>
        <taxon>Ecdysozoa</taxon>
        <taxon>Arthropoda</taxon>
        <taxon>Hexapoda</taxon>
        <taxon>Insecta</taxon>
        <taxon>Pterygota</taxon>
        <taxon>Neoptera</taxon>
        <taxon>Endopterygota</taxon>
        <taxon>Diptera</taxon>
        <taxon>Brachycera</taxon>
        <taxon>Muscomorpha</taxon>
        <taxon>Ephydroidea</taxon>
        <taxon>Drosophilidae</taxon>
        <taxon>Drosophila</taxon>
        <taxon>Sophophora</taxon>
    </lineage>
</organism>
<evidence type="ECO:0000313" key="4">
    <source>
        <dbReference type="EMBL" id="KPU78414.1"/>
    </source>
</evidence>
<accession>A0A0P8XUR2</accession>
<evidence type="ECO:0000313" key="5">
    <source>
        <dbReference type="Proteomes" id="UP000007801"/>
    </source>
</evidence>
<dbReference type="Gene3D" id="3.40.50.300">
    <property type="entry name" value="P-loop containing nucleotide triphosphate hydrolases"/>
    <property type="match status" value="1"/>
</dbReference>
<evidence type="ECO:0000256" key="1">
    <source>
        <dbReference type="ARBA" id="ARBA00005771"/>
    </source>
</evidence>